<feature type="transmembrane region" description="Helical" evidence="1">
    <location>
        <begin position="173"/>
        <end position="194"/>
    </location>
</feature>
<organism evidence="2 3">
    <name type="scientific">Tricholomella constricta</name>
    <dbReference type="NCBI Taxonomy" id="117010"/>
    <lineage>
        <taxon>Eukaryota</taxon>
        <taxon>Fungi</taxon>
        <taxon>Dikarya</taxon>
        <taxon>Basidiomycota</taxon>
        <taxon>Agaricomycotina</taxon>
        <taxon>Agaricomycetes</taxon>
        <taxon>Agaricomycetidae</taxon>
        <taxon>Agaricales</taxon>
        <taxon>Tricholomatineae</taxon>
        <taxon>Lyophyllaceae</taxon>
        <taxon>Tricholomella</taxon>
    </lineage>
</organism>
<keyword evidence="1" id="KW-1133">Transmembrane helix</keyword>
<dbReference type="AlphaFoldDB" id="A0A8H5HAM6"/>
<name>A0A8H5HAM6_9AGAR</name>
<keyword evidence="1" id="KW-0812">Transmembrane</keyword>
<reference evidence="2 3" key="1">
    <citation type="journal article" date="2020" name="ISME J.">
        <title>Uncovering the hidden diversity of litter-decomposition mechanisms in mushroom-forming fungi.</title>
        <authorList>
            <person name="Floudas D."/>
            <person name="Bentzer J."/>
            <person name="Ahren D."/>
            <person name="Johansson T."/>
            <person name="Persson P."/>
            <person name="Tunlid A."/>
        </authorList>
    </citation>
    <scope>NUCLEOTIDE SEQUENCE [LARGE SCALE GENOMIC DNA]</scope>
    <source>
        <strain evidence="2 3">CBS 661.87</strain>
    </source>
</reference>
<protein>
    <submittedName>
        <fullName evidence="2">Uncharacterized protein</fullName>
    </submittedName>
</protein>
<feature type="transmembrane region" description="Helical" evidence="1">
    <location>
        <begin position="12"/>
        <end position="36"/>
    </location>
</feature>
<feature type="transmembrane region" description="Helical" evidence="1">
    <location>
        <begin position="130"/>
        <end position="153"/>
    </location>
</feature>
<dbReference type="Proteomes" id="UP000565441">
    <property type="component" value="Unassembled WGS sequence"/>
</dbReference>
<evidence type="ECO:0000313" key="2">
    <source>
        <dbReference type="EMBL" id="KAF5379769.1"/>
    </source>
</evidence>
<dbReference type="EMBL" id="JAACJP010000015">
    <property type="protein sequence ID" value="KAF5379769.1"/>
    <property type="molecule type" value="Genomic_DNA"/>
</dbReference>
<accession>A0A8H5HAM6</accession>
<feature type="transmembrane region" description="Helical" evidence="1">
    <location>
        <begin position="48"/>
        <end position="69"/>
    </location>
</feature>
<feature type="transmembrane region" description="Helical" evidence="1">
    <location>
        <begin position="105"/>
        <end position="123"/>
    </location>
</feature>
<dbReference type="OrthoDB" id="3354175at2759"/>
<sequence>MPPGKGIALDYATALSTILQGILYGFSVFMFGATIYSLVRRRATSDQLSYSMLTTACLLFIFSTVHMGIDIFRFIDAFIFHRDTPDGPGKYFGDLGSSTWFVRNLVYTLQTLLGDGVVIYRCYIVWSSVWVIILPFMLWTSTLVTASGVLWFFGHAHGAGGHTDIFNDKLTRWITAFFSSSLAANILSTSLLAYRLWRVESQVSRLRTTAGPLLHIMRVVADSGAIYSSMLILIIAFFVSKSNIQTIMLDITMPIISICFYMIILRIRNNDEPKYASSRSHISALSTGHRETLRLQNLEVHLNTTTDVVTDSVKSSHGFDLDQQDHRKHTV</sequence>
<keyword evidence="1" id="KW-0472">Membrane</keyword>
<feature type="transmembrane region" description="Helical" evidence="1">
    <location>
        <begin position="215"/>
        <end position="238"/>
    </location>
</feature>
<comment type="caution">
    <text evidence="2">The sequence shown here is derived from an EMBL/GenBank/DDBJ whole genome shotgun (WGS) entry which is preliminary data.</text>
</comment>
<evidence type="ECO:0000256" key="1">
    <source>
        <dbReference type="SAM" id="Phobius"/>
    </source>
</evidence>
<keyword evidence="3" id="KW-1185">Reference proteome</keyword>
<evidence type="ECO:0000313" key="3">
    <source>
        <dbReference type="Proteomes" id="UP000565441"/>
    </source>
</evidence>
<gene>
    <name evidence="2" type="ORF">D9615_005722</name>
</gene>
<proteinExistence type="predicted"/>
<feature type="transmembrane region" description="Helical" evidence="1">
    <location>
        <begin position="244"/>
        <end position="264"/>
    </location>
</feature>